<dbReference type="Gene3D" id="2.130.10.10">
    <property type="entry name" value="YVTN repeat-like/Quinoprotein amine dehydrogenase"/>
    <property type="match status" value="1"/>
</dbReference>
<dbReference type="InterPro" id="IPR050282">
    <property type="entry name" value="Cycloisomerase_2"/>
</dbReference>
<feature type="compositionally biased region" description="Polar residues" evidence="3">
    <location>
        <begin position="10"/>
        <end position="24"/>
    </location>
</feature>
<evidence type="ECO:0000256" key="3">
    <source>
        <dbReference type="SAM" id="MobiDB-lite"/>
    </source>
</evidence>
<dbReference type="Proteomes" id="UP000809621">
    <property type="component" value="Unassembled WGS sequence"/>
</dbReference>
<dbReference type="RefSeq" id="WP_205157959.1">
    <property type="nucleotide sequence ID" value="NZ_JAFEUM010000002.1"/>
</dbReference>
<reference evidence="4 5" key="1">
    <citation type="submission" date="2021-02" db="EMBL/GenBank/DDBJ databases">
        <authorList>
            <person name="Park J.-S."/>
        </authorList>
    </citation>
    <scope>NUCLEOTIDE SEQUENCE [LARGE SCALE GENOMIC DNA]</scope>
    <source>
        <strain evidence="4 5">188UL20-2</strain>
    </source>
</reference>
<protein>
    <submittedName>
        <fullName evidence="4">Lactonase family protein</fullName>
    </submittedName>
</protein>
<keyword evidence="5" id="KW-1185">Reference proteome</keyword>
<keyword evidence="2" id="KW-0313">Glucose metabolism</keyword>
<dbReference type="SUPFAM" id="SSF51004">
    <property type="entry name" value="C-terminal (heme d1) domain of cytochrome cd1-nitrite reductase"/>
    <property type="match status" value="1"/>
</dbReference>
<dbReference type="Pfam" id="PF10282">
    <property type="entry name" value="Lactonase"/>
    <property type="match status" value="1"/>
</dbReference>
<comment type="caution">
    <text evidence="4">The sequence shown here is derived from an EMBL/GenBank/DDBJ whole genome shotgun (WGS) entry which is preliminary data.</text>
</comment>
<dbReference type="EMBL" id="JAFEUM010000002">
    <property type="protein sequence ID" value="MBM7036395.1"/>
    <property type="molecule type" value="Genomic_DNA"/>
</dbReference>
<dbReference type="InterPro" id="IPR011048">
    <property type="entry name" value="Haem_d1_sf"/>
</dbReference>
<evidence type="ECO:0000313" key="5">
    <source>
        <dbReference type="Proteomes" id="UP000809621"/>
    </source>
</evidence>
<dbReference type="PANTHER" id="PTHR30344:SF1">
    <property type="entry name" value="6-PHOSPHOGLUCONOLACTONASE"/>
    <property type="match status" value="1"/>
</dbReference>
<feature type="region of interest" description="Disordered" evidence="3">
    <location>
        <begin position="1"/>
        <end position="24"/>
    </location>
</feature>
<organism evidence="4 5">
    <name type="scientific">Vibrio ulleungensis</name>
    <dbReference type="NCBI Taxonomy" id="2807619"/>
    <lineage>
        <taxon>Bacteria</taxon>
        <taxon>Pseudomonadati</taxon>
        <taxon>Pseudomonadota</taxon>
        <taxon>Gammaproteobacteria</taxon>
        <taxon>Vibrionales</taxon>
        <taxon>Vibrionaceae</taxon>
        <taxon>Vibrio</taxon>
    </lineage>
</organism>
<evidence type="ECO:0000256" key="1">
    <source>
        <dbReference type="ARBA" id="ARBA00005564"/>
    </source>
</evidence>
<dbReference type="InterPro" id="IPR019405">
    <property type="entry name" value="Lactonase_7-beta_prop"/>
</dbReference>
<gene>
    <name evidence="4" type="ORF">JQC93_08245</name>
</gene>
<sequence>MQHSMWIGSYSDNDSSQPSYNPGLTQVALDSNSGKLSFAKKTHDRSAISCVQPSYLCNANAHLAVVTEHCTPQIPYLNIVDPKSKEVLSTTEITGDAPCHIDYSEIHQCIAVAHYMGGNITLLDSEDLSQSRTITRSGTGPILHRQESAHLHQVQFLNHSKQLLAVDLGCDEVLLFDLTPQPGNMSEATLSSVIRLPAGRGPRHVVLNEAEDQLYVLCELSESVCHYRKNDQQEWGLHNELALIENEPTQEAAAAIKLSADGSTLYTSARAQNKIVSFRVSDSGELSPLQIIDCGGEFPRDFSISPCGQWMVIGNQHSHTLSVLNIDQNSGLLSNTPHTLRLGSPVCVLF</sequence>
<accession>A0ABS2HFR3</accession>
<name>A0ABS2HFR3_9VIBR</name>
<dbReference type="InterPro" id="IPR015943">
    <property type="entry name" value="WD40/YVTN_repeat-like_dom_sf"/>
</dbReference>
<comment type="similarity">
    <text evidence="1">Belongs to the cycloisomerase 2 family.</text>
</comment>
<proteinExistence type="inferred from homology"/>
<dbReference type="PANTHER" id="PTHR30344">
    <property type="entry name" value="6-PHOSPHOGLUCONOLACTONASE-RELATED"/>
    <property type="match status" value="1"/>
</dbReference>
<keyword evidence="2" id="KW-0119">Carbohydrate metabolism</keyword>
<evidence type="ECO:0000313" key="4">
    <source>
        <dbReference type="EMBL" id="MBM7036395.1"/>
    </source>
</evidence>
<evidence type="ECO:0000256" key="2">
    <source>
        <dbReference type="ARBA" id="ARBA00022526"/>
    </source>
</evidence>